<proteinExistence type="predicted"/>
<dbReference type="EMBL" id="CAJJDN010000043">
    <property type="protein sequence ID" value="CAD8082455.1"/>
    <property type="molecule type" value="Genomic_DNA"/>
</dbReference>
<reference evidence="3" key="1">
    <citation type="submission" date="2021-01" db="EMBL/GenBank/DDBJ databases">
        <authorList>
            <consortium name="Genoscope - CEA"/>
            <person name="William W."/>
        </authorList>
    </citation>
    <scope>NUCLEOTIDE SEQUENCE</scope>
</reference>
<keyword evidence="4" id="KW-1185">Reference proteome</keyword>
<dbReference type="Proteomes" id="UP000692954">
    <property type="component" value="Unassembled WGS sequence"/>
</dbReference>
<protein>
    <recommendedName>
        <fullName evidence="2">Tubby C-terminal domain-containing protein</fullName>
    </recommendedName>
</protein>
<gene>
    <name evidence="3" type="ORF">PSON_ATCC_30995.1.T0430199</name>
</gene>
<accession>A0A8S1N040</accession>
<dbReference type="InterPro" id="IPR000007">
    <property type="entry name" value="Tubby_C"/>
</dbReference>
<evidence type="ECO:0000256" key="1">
    <source>
        <dbReference type="SAM" id="MobiDB-lite"/>
    </source>
</evidence>
<organism evidence="3 4">
    <name type="scientific">Paramecium sonneborni</name>
    <dbReference type="NCBI Taxonomy" id="65129"/>
    <lineage>
        <taxon>Eukaryota</taxon>
        <taxon>Sar</taxon>
        <taxon>Alveolata</taxon>
        <taxon>Ciliophora</taxon>
        <taxon>Intramacronucleata</taxon>
        <taxon>Oligohymenophorea</taxon>
        <taxon>Peniculida</taxon>
        <taxon>Parameciidae</taxon>
        <taxon>Paramecium</taxon>
    </lineage>
</organism>
<feature type="domain" description="Tubby C-terminal" evidence="2">
    <location>
        <begin position="115"/>
        <end position="330"/>
    </location>
</feature>
<evidence type="ECO:0000259" key="2">
    <source>
        <dbReference type="Pfam" id="PF01167"/>
    </source>
</evidence>
<feature type="region of interest" description="Disordered" evidence="1">
    <location>
        <begin position="62"/>
        <end position="90"/>
    </location>
</feature>
<feature type="compositionally biased region" description="Polar residues" evidence="1">
    <location>
        <begin position="62"/>
        <end position="85"/>
    </location>
</feature>
<evidence type="ECO:0000313" key="3">
    <source>
        <dbReference type="EMBL" id="CAD8082455.1"/>
    </source>
</evidence>
<evidence type="ECO:0000313" key="4">
    <source>
        <dbReference type="Proteomes" id="UP000692954"/>
    </source>
</evidence>
<dbReference type="Pfam" id="PF01167">
    <property type="entry name" value="Tub"/>
    <property type="match status" value="1"/>
</dbReference>
<dbReference type="PANTHER" id="PTHR16517:SF7">
    <property type="entry name" value="PROTEIN KING TUBBY"/>
    <property type="match status" value="1"/>
</dbReference>
<dbReference type="PANTHER" id="PTHR16517">
    <property type="entry name" value="TUBBY-RELATED"/>
    <property type="match status" value="1"/>
</dbReference>
<dbReference type="OrthoDB" id="8775810at2759"/>
<dbReference type="AlphaFoldDB" id="A0A8S1N040"/>
<comment type="caution">
    <text evidence="3">The sequence shown here is derived from an EMBL/GenBank/DDBJ whole genome shotgun (WGS) entry which is preliminary data.</text>
</comment>
<name>A0A8S1N040_9CILI</name>
<sequence length="336" mass="39256">MNQNQEDDSSDDVIQFEDNEIIDFQNIESTTPKVCQPLKQELKITNEFKNFPQLLIVSQQESQPIQQKTNQTKKSPQTTSNNQKNDSPELQKFKDNNYFILQNLQIDSCIEQFLIQPAPKGGMIQCRLYRASPKYTLFLEQFNNIILNAWKKSFQIKGSYKIFPKGKKEQYLGKIKGDFMGQRYIIYDNGKTRKKSKDVNQLRKELGVIYYQPYEKKLRSIQAFIPQLTSNEQLFEFKNQTPYSSIVDSLDNVIELLNRKPQWIPSYKAFGLNFYGRIFKSSVKNFILTQRGSEIPILLFGKNDDREFVLDFSYPLTPVQAFCIALSSMDHKFGCK</sequence>